<dbReference type="InterPro" id="IPR044076">
    <property type="entry name" value="Ribosomal_P2"/>
</dbReference>
<dbReference type="OrthoDB" id="1227494at2759"/>
<dbReference type="Proteomes" id="UP000434276">
    <property type="component" value="Unassembled WGS sequence"/>
</dbReference>
<evidence type="ECO:0000256" key="7">
    <source>
        <dbReference type="SAM" id="SignalP"/>
    </source>
</evidence>
<dbReference type="GO" id="GO:0003735">
    <property type="term" value="F:structural constituent of ribosome"/>
    <property type="evidence" value="ECO:0007669"/>
    <property type="project" value="InterPro"/>
</dbReference>
<comment type="function">
    <text evidence="1">Plays an important role in the elongation step of protein synthesis.</text>
</comment>
<feature type="region of interest" description="Disordered" evidence="6">
    <location>
        <begin position="62"/>
        <end position="93"/>
    </location>
</feature>
<dbReference type="InterPro" id="IPR038716">
    <property type="entry name" value="P1/P2_N_sf"/>
</dbReference>
<evidence type="ECO:0008006" key="10">
    <source>
        <dbReference type="Google" id="ProtNLM"/>
    </source>
</evidence>
<name>A0A5S9XH45_ARATH</name>
<proteinExistence type="inferred from homology"/>
<evidence type="ECO:0000313" key="8">
    <source>
        <dbReference type="EMBL" id="CAA0384228.1"/>
    </source>
</evidence>
<evidence type="ECO:0000256" key="5">
    <source>
        <dbReference type="ARBA" id="ARBA00023274"/>
    </source>
</evidence>
<dbReference type="PANTHER" id="PTHR21141">
    <property type="entry name" value="60S ACIDIC RIBOSOMAL PROTEIN FAMILY MEMBER"/>
    <property type="match status" value="1"/>
</dbReference>
<keyword evidence="4" id="KW-0689">Ribosomal protein</keyword>
<organism evidence="8 9">
    <name type="scientific">Arabidopsis thaliana</name>
    <name type="common">Mouse-ear cress</name>
    <dbReference type="NCBI Taxonomy" id="3702"/>
    <lineage>
        <taxon>Eukaryota</taxon>
        <taxon>Viridiplantae</taxon>
        <taxon>Streptophyta</taxon>
        <taxon>Embryophyta</taxon>
        <taxon>Tracheophyta</taxon>
        <taxon>Spermatophyta</taxon>
        <taxon>Magnoliopsida</taxon>
        <taxon>eudicotyledons</taxon>
        <taxon>Gunneridae</taxon>
        <taxon>Pentapetalae</taxon>
        <taxon>rosids</taxon>
        <taxon>malvids</taxon>
        <taxon>Brassicales</taxon>
        <taxon>Brassicaceae</taxon>
        <taxon>Camelineae</taxon>
        <taxon>Arabidopsis</taxon>
    </lineage>
</organism>
<dbReference type="AlphaFoldDB" id="A0A5S9XH45"/>
<accession>A0A5S9XH45</accession>
<evidence type="ECO:0000256" key="4">
    <source>
        <dbReference type="ARBA" id="ARBA00022980"/>
    </source>
</evidence>
<comment type="similarity">
    <text evidence="2">Belongs to the eukaryotic ribosomal protein P1/P2 family.</text>
</comment>
<feature type="compositionally biased region" description="Basic and acidic residues" evidence="6">
    <location>
        <begin position="79"/>
        <end position="88"/>
    </location>
</feature>
<dbReference type="GO" id="GO:0022625">
    <property type="term" value="C:cytosolic large ribosomal subunit"/>
    <property type="evidence" value="ECO:0007669"/>
    <property type="project" value="InterPro"/>
</dbReference>
<dbReference type="EMBL" id="CACSHJ010000089">
    <property type="protein sequence ID" value="CAA0384228.1"/>
    <property type="molecule type" value="Genomic_DNA"/>
</dbReference>
<keyword evidence="7" id="KW-0732">Signal</keyword>
<dbReference type="Pfam" id="PF00428">
    <property type="entry name" value="Ribosomal_60s"/>
    <property type="match status" value="1"/>
</dbReference>
<dbReference type="GO" id="GO:0002182">
    <property type="term" value="P:cytoplasmic translational elongation"/>
    <property type="evidence" value="ECO:0007669"/>
    <property type="project" value="InterPro"/>
</dbReference>
<evidence type="ECO:0000256" key="3">
    <source>
        <dbReference type="ARBA" id="ARBA00011266"/>
    </source>
</evidence>
<dbReference type="Gene3D" id="1.10.10.1410">
    <property type="match status" value="1"/>
</dbReference>
<reference evidence="8 9" key="1">
    <citation type="submission" date="2019-12" db="EMBL/GenBank/DDBJ databases">
        <authorList>
            <person name="Jiao W.-B."/>
            <person name="Schneeberger K."/>
        </authorList>
    </citation>
    <scope>NUCLEOTIDE SEQUENCE [LARGE SCALE GENOMIC DNA]</scope>
    <source>
        <strain evidence="9">cv. C24</strain>
    </source>
</reference>
<evidence type="ECO:0000313" key="9">
    <source>
        <dbReference type="Proteomes" id="UP000434276"/>
    </source>
</evidence>
<evidence type="ECO:0000256" key="1">
    <source>
        <dbReference type="ARBA" id="ARBA00003362"/>
    </source>
</evidence>
<gene>
    <name evidence="8" type="ORF">C24_LOCUS14419</name>
</gene>
<protein>
    <recommendedName>
        <fullName evidence="10">60S acidic ribosomal protein family</fullName>
    </recommendedName>
</protein>
<feature type="chain" id="PRO_5025027853" description="60S acidic ribosomal protein family" evidence="7">
    <location>
        <begin position="22"/>
        <end position="113"/>
    </location>
</feature>
<evidence type="ECO:0000256" key="6">
    <source>
        <dbReference type="SAM" id="MobiDB-lite"/>
    </source>
</evidence>
<comment type="subunit">
    <text evidence="3">P1 and P2 exist as dimers at the large ribosomal subunit.</text>
</comment>
<evidence type="ECO:0000256" key="2">
    <source>
        <dbReference type="ARBA" id="ARBA00005436"/>
    </source>
</evidence>
<dbReference type="PANTHER" id="PTHR21141:SF5">
    <property type="entry name" value="LARGE RIBOSOMAL SUBUNIT PROTEIN P2"/>
    <property type="match status" value="1"/>
</dbReference>
<sequence length="113" mass="11862">MEEFMGVWHLVCLIFVVGAETEDSQIEILLKEVKGKDLAELIAVGREQLALVPYGGGGGVVASAPSNGGGGGGAPAAASKKEEKKEDKEESDDVIMEELSLMQDCIKAGFHNS</sequence>
<feature type="signal peptide" evidence="7">
    <location>
        <begin position="1"/>
        <end position="21"/>
    </location>
</feature>
<keyword evidence="5" id="KW-0687">Ribonucleoprotein</keyword>